<evidence type="ECO:0000313" key="2">
    <source>
        <dbReference type="EMBL" id="QEJ98528.1"/>
    </source>
</evidence>
<accession>A0A0B7GSX0</accession>
<dbReference type="Proteomes" id="UP000042527">
    <property type="component" value="Unassembled WGS sequence"/>
</dbReference>
<keyword evidence="3" id="KW-1185">Reference proteome</keyword>
<dbReference type="EMBL" id="CDNC01000001">
    <property type="protein sequence ID" value="CEM60612.1"/>
    <property type="molecule type" value="Genomic_DNA"/>
</dbReference>
<proteinExistence type="predicted"/>
<reference evidence="2 4" key="3">
    <citation type="submission" date="2019-08" db="EMBL/GenBank/DDBJ databases">
        <authorList>
            <person name="Kuhnert P."/>
        </authorList>
    </citation>
    <scope>NUCLEOTIDE SEQUENCE [LARGE SCALE GENOMIC DNA]</scope>
    <source>
        <strain evidence="2 4">B36.5</strain>
    </source>
</reference>
<reference evidence="3" key="2">
    <citation type="submission" date="2015-01" db="EMBL/GenBank/DDBJ databases">
        <authorList>
            <person name="Manzoor Shahid"/>
            <person name="Zubair Saima"/>
        </authorList>
    </citation>
    <scope>NUCLEOTIDE SEQUENCE [LARGE SCALE GENOMIC DNA]</scope>
    <source>
        <strain evidence="3">V1</strain>
    </source>
</reference>
<gene>
    <name evidence="2" type="ORF">FUT82_11325</name>
    <name evidence="1" type="ORF">TPHV1_10280</name>
</gene>
<name>A0A0B7GSX0_TREPH</name>
<evidence type="ECO:0000313" key="4">
    <source>
        <dbReference type="Proteomes" id="UP000323594"/>
    </source>
</evidence>
<reference evidence="1" key="1">
    <citation type="submission" date="2015-01" db="EMBL/GenBank/DDBJ databases">
        <authorList>
            <person name="Xiang T."/>
            <person name="Song Y."/>
            <person name="Huang L."/>
            <person name="Wang B."/>
            <person name="Wu P."/>
        </authorList>
    </citation>
    <scope>NUCLEOTIDE SEQUENCE [LARGE SCALE GENOMIC DNA]</scope>
    <source>
        <strain evidence="1">V1</strain>
    </source>
</reference>
<evidence type="ECO:0000313" key="3">
    <source>
        <dbReference type="Proteomes" id="UP000042527"/>
    </source>
</evidence>
<dbReference type="OrthoDB" id="362649at2"/>
<protein>
    <submittedName>
        <fullName evidence="1">Uncharacterized protein</fullName>
    </submittedName>
</protein>
<sequence length="266" mass="31610">MANEKNKFYTERLNSYQTEIEQLLVREKNILALISKDEFGKEYKKMMLVEEMLYLTTLYFAKYQLSIALIGGKNEDILNDARKTVYKAIIYLEEIVTNFIDVPFSDYKDKVEKIKKIGQRQRYYLIRKMGLVIDMIIDAYGNNTKWKWTFVELEARYATVAKNILDLKDSSATGLDPHSPDYDSTVFHLRLVKQFLAQAADRYREKYEMATFSIEDFRIAIQYLLALRRIHLILNEHEAAEEVKKKAEIWSDKMEKDHQKREARRK</sequence>
<dbReference type="AlphaFoldDB" id="A0A0B7GSX0"/>
<organism evidence="1 3">
    <name type="scientific">Treponema phagedenis</name>
    <dbReference type="NCBI Taxonomy" id="162"/>
    <lineage>
        <taxon>Bacteria</taxon>
        <taxon>Pseudomonadati</taxon>
        <taxon>Spirochaetota</taxon>
        <taxon>Spirochaetia</taxon>
        <taxon>Spirochaetales</taxon>
        <taxon>Treponemataceae</taxon>
        <taxon>Treponema</taxon>
    </lineage>
</organism>
<dbReference type="Proteomes" id="UP000323594">
    <property type="component" value="Chromosome"/>
</dbReference>
<evidence type="ECO:0000313" key="1">
    <source>
        <dbReference type="EMBL" id="CEM60612.1"/>
    </source>
</evidence>
<dbReference type="RefSeq" id="WP_044634284.1">
    <property type="nucleotide sequence ID" value="NZ_CDNC01000001.1"/>
</dbReference>
<dbReference type="EMBL" id="CP042817">
    <property type="protein sequence ID" value="QEJ98528.1"/>
    <property type="molecule type" value="Genomic_DNA"/>
</dbReference>